<keyword evidence="2" id="KW-0805">Transcription regulation</keyword>
<evidence type="ECO:0000256" key="2">
    <source>
        <dbReference type="ARBA" id="ARBA00023015"/>
    </source>
</evidence>
<dbReference type="InterPro" id="IPR013249">
    <property type="entry name" value="RNA_pol_sigma70_r4_t2"/>
</dbReference>
<dbReference type="Pfam" id="PF08281">
    <property type="entry name" value="Sigma70_r4_2"/>
    <property type="match status" value="1"/>
</dbReference>
<organism evidence="7 8">
    <name type="scientific">Niabella ginsengisoli</name>
    <dbReference type="NCBI Taxonomy" id="522298"/>
    <lineage>
        <taxon>Bacteria</taxon>
        <taxon>Pseudomonadati</taxon>
        <taxon>Bacteroidota</taxon>
        <taxon>Chitinophagia</taxon>
        <taxon>Chitinophagales</taxon>
        <taxon>Chitinophagaceae</taxon>
        <taxon>Niabella</taxon>
    </lineage>
</organism>
<name>A0ABS9SHN0_9BACT</name>
<keyword evidence="8" id="KW-1185">Reference proteome</keyword>
<proteinExistence type="inferred from homology"/>
<dbReference type="NCBIfam" id="TIGR02937">
    <property type="entry name" value="sigma70-ECF"/>
    <property type="match status" value="1"/>
</dbReference>
<comment type="similarity">
    <text evidence="1">Belongs to the sigma-70 factor family. ECF subfamily.</text>
</comment>
<dbReference type="RefSeq" id="WP_240827224.1">
    <property type="nucleotide sequence ID" value="NZ_JAKWBL010000001.1"/>
</dbReference>
<dbReference type="Gene3D" id="1.10.10.10">
    <property type="entry name" value="Winged helix-like DNA-binding domain superfamily/Winged helix DNA-binding domain"/>
    <property type="match status" value="1"/>
</dbReference>
<evidence type="ECO:0000259" key="5">
    <source>
        <dbReference type="Pfam" id="PF04542"/>
    </source>
</evidence>
<dbReference type="InterPro" id="IPR013325">
    <property type="entry name" value="RNA_pol_sigma_r2"/>
</dbReference>
<evidence type="ECO:0000256" key="4">
    <source>
        <dbReference type="ARBA" id="ARBA00023163"/>
    </source>
</evidence>
<reference evidence="7 8" key="1">
    <citation type="submission" date="2022-02" db="EMBL/GenBank/DDBJ databases">
        <authorList>
            <person name="Min J."/>
        </authorList>
    </citation>
    <scope>NUCLEOTIDE SEQUENCE [LARGE SCALE GENOMIC DNA]</scope>
    <source>
        <strain evidence="7 8">GR10-1</strain>
    </source>
</reference>
<keyword evidence="4" id="KW-0804">Transcription</keyword>
<sequence length="176" mass="20941">MITITSYYNKYRIKLLAIAYHFGYTTDEAEDIVQQFFLDFMQKELPKDIHNPEAFIVIAFKRKLIDHFRANKNRKYTDNFDDIHVPSTQEILESLETDEELIEKLAEAYKKLPARCRRVIYMKYYCGYSTQEIVKQTGLTEQNVYNNLSKGITNLRKSLEYKVEMIRFGSLLSFIF</sequence>
<evidence type="ECO:0000259" key="6">
    <source>
        <dbReference type="Pfam" id="PF08281"/>
    </source>
</evidence>
<dbReference type="InterPro" id="IPR039425">
    <property type="entry name" value="RNA_pol_sigma-70-like"/>
</dbReference>
<dbReference type="InterPro" id="IPR036388">
    <property type="entry name" value="WH-like_DNA-bd_sf"/>
</dbReference>
<dbReference type="Pfam" id="PF04542">
    <property type="entry name" value="Sigma70_r2"/>
    <property type="match status" value="1"/>
</dbReference>
<accession>A0ABS9SHN0</accession>
<dbReference type="InterPro" id="IPR014284">
    <property type="entry name" value="RNA_pol_sigma-70_dom"/>
</dbReference>
<gene>
    <name evidence="7" type="ORF">MKP09_08085</name>
</gene>
<dbReference type="PANTHER" id="PTHR43133">
    <property type="entry name" value="RNA POLYMERASE ECF-TYPE SIGMA FACTO"/>
    <property type="match status" value="1"/>
</dbReference>
<dbReference type="Proteomes" id="UP001202248">
    <property type="component" value="Unassembled WGS sequence"/>
</dbReference>
<keyword evidence="3" id="KW-0731">Sigma factor</keyword>
<dbReference type="EMBL" id="JAKWBL010000001">
    <property type="protein sequence ID" value="MCH5597866.1"/>
    <property type="molecule type" value="Genomic_DNA"/>
</dbReference>
<dbReference type="SUPFAM" id="SSF88946">
    <property type="entry name" value="Sigma2 domain of RNA polymerase sigma factors"/>
    <property type="match status" value="1"/>
</dbReference>
<dbReference type="InterPro" id="IPR007627">
    <property type="entry name" value="RNA_pol_sigma70_r2"/>
</dbReference>
<comment type="caution">
    <text evidence="7">The sequence shown here is derived from an EMBL/GenBank/DDBJ whole genome shotgun (WGS) entry which is preliminary data.</text>
</comment>
<evidence type="ECO:0000313" key="8">
    <source>
        <dbReference type="Proteomes" id="UP001202248"/>
    </source>
</evidence>
<feature type="domain" description="RNA polymerase sigma factor 70 region 4 type 2" evidence="6">
    <location>
        <begin position="103"/>
        <end position="152"/>
    </location>
</feature>
<dbReference type="SUPFAM" id="SSF88659">
    <property type="entry name" value="Sigma3 and sigma4 domains of RNA polymerase sigma factors"/>
    <property type="match status" value="1"/>
</dbReference>
<evidence type="ECO:0000256" key="1">
    <source>
        <dbReference type="ARBA" id="ARBA00010641"/>
    </source>
</evidence>
<feature type="domain" description="RNA polymerase sigma-70 region 2" evidence="5">
    <location>
        <begin position="8"/>
        <end position="72"/>
    </location>
</feature>
<dbReference type="Gene3D" id="1.10.1740.10">
    <property type="match status" value="1"/>
</dbReference>
<dbReference type="PANTHER" id="PTHR43133:SF46">
    <property type="entry name" value="RNA POLYMERASE SIGMA-70 FACTOR ECF SUBFAMILY"/>
    <property type="match status" value="1"/>
</dbReference>
<protein>
    <submittedName>
        <fullName evidence="7">Sigma-70 family RNA polymerase sigma factor</fullName>
    </submittedName>
</protein>
<dbReference type="InterPro" id="IPR013324">
    <property type="entry name" value="RNA_pol_sigma_r3/r4-like"/>
</dbReference>
<evidence type="ECO:0000256" key="3">
    <source>
        <dbReference type="ARBA" id="ARBA00023082"/>
    </source>
</evidence>
<evidence type="ECO:0000313" key="7">
    <source>
        <dbReference type="EMBL" id="MCH5597866.1"/>
    </source>
</evidence>